<dbReference type="SUPFAM" id="SSF111369">
    <property type="entry name" value="HlyD-like secretion proteins"/>
    <property type="match status" value="1"/>
</dbReference>
<evidence type="ECO:0000259" key="2">
    <source>
        <dbReference type="Pfam" id="PF25954"/>
    </source>
</evidence>
<evidence type="ECO:0000313" key="5">
    <source>
        <dbReference type="EMBL" id="HIZ02454.1"/>
    </source>
</evidence>
<accession>A0A9D2CY33</accession>
<dbReference type="Proteomes" id="UP000824023">
    <property type="component" value="Unassembled WGS sequence"/>
</dbReference>
<comment type="similarity">
    <text evidence="1">Belongs to the membrane fusion protein (MFP) (TC 8.A.1) family.</text>
</comment>
<gene>
    <name evidence="5" type="ORF">H9819_09455</name>
</gene>
<dbReference type="GO" id="GO:0015562">
    <property type="term" value="F:efflux transmembrane transporter activity"/>
    <property type="evidence" value="ECO:0007669"/>
    <property type="project" value="TreeGrafter"/>
</dbReference>
<dbReference type="PROSITE" id="PS51257">
    <property type="entry name" value="PROKAR_LIPOPROTEIN"/>
    <property type="match status" value="1"/>
</dbReference>
<dbReference type="InterPro" id="IPR006143">
    <property type="entry name" value="RND_pump_MFP"/>
</dbReference>
<dbReference type="InterPro" id="IPR058627">
    <property type="entry name" value="MdtA-like_C"/>
</dbReference>
<comment type="caution">
    <text evidence="5">The sequence shown here is derived from an EMBL/GenBank/DDBJ whole genome shotgun (WGS) entry which is preliminary data.</text>
</comment>
<evidence type="ECO:0000313" key="6">
    <source>
        <dbReference type="Proteomes" id="UP000824023"/>
    </source>
</evidence>
<protein>
    <submittedName>
        <fullName evidence="5">Efflux RND transporter periplasmic adaptor subunit</fullName>
    </submittedName>
</protein>
<dbReference type="PANTHER" id="PTHR30469:SF20">
    <property type="entry name" value="EFFLUX RND TRANSPORTER PERIPLASMIC ADAPTOR SUBUNIT"/>
    <property type="match status" value="1"/>
</dbReference>
<proteinExistence type="inferred from homology"/>
<dbReference type="Gene3D" id="2.40.50.100">
    <property type="match status" value="1"/>
</dbReference>
<dbReference type="PANTHER" id="PTHR30469">
    <property type="entry name" value="MULTIDRUG RESISTANCE PROTEIN MDTA"/>
    <property type="match status" value="1"/>
</dbReference>
<dbReference type="Gene3D" id="2.40.420.20">
    <property type="match status" value="1"/>
</dbReference>
<dbReference type="NCBIfam" id="TIGR01730">
    <property type="entry name" value="RND_mfp"/>
    <property type="match status" value="1"/>
</dbReference>
<reference evidence="5" key="2">
    <citation type="submission" date="2021-04" db="EMBL/GenBank/DDBJ databases">
        <authorList>
            <person name="Gilroy R."/>
        </authorList>
    </citation>
    <scope>NUCLEOTIDE SEQUENCE</scope>
    <source>
        <strain evidence="5">ChiHjej12B11-24981</strain>
    </source>
</reference>
<dbReference type="Pfam" id="PF25973">
    <property type="entry name" value="BSH_CzcB"/>
    <property type="match status" value="1"/>
</dbReference>
<feature type="domain" description="CusB-like beta-barrel" evidence="2">
    <location>
        <begin position="194"/>
        <end position="268"/>
    </location>
</feature>
<feature type="domain" description="CzcB-like barrel-sandwich hybrid" evidence="4">
    <location>
        <begin position="68"/>
        <end position="183"/>
    </location>
</feature>
<organism evidence="5 6">
    <name type="scientific">Candidatus Bacteroides merdipullorum</name>
    <dbReference type="NCBI Taxonomy" id="2838474"/>
    <lineage>
        <taxon>Bacteria</taxon>
        <taxon>Pseudomonadati</taxon>
        <taxon>Bacteroidota</taxon>
        <taxon>Bacteroidia</taxon>
        <taxon>Bacteroidales</taxon>
        <taxon>Bacteroidaceae</taxon>
        <taxon>Bacteroides</taxon>
    </lineage>
</organism>
<dbReference type="InterPro" id="IPR058647">
    <property type="entry name" value="BSH_CzcB-like"/>
</dbReference>
<feature type="domain" description="Multidrug resistance protein MdtA-like C-terminal permuted SH3" evidence="3">
    <location>
        <begin position="275"/>
        <end position="331"/>
    </location>
</feature>
<sequence>MERINYVTTCLSAMLFITGCHQGSLEKDAGSEAVKVEVCEVSPVSMSQKGHYSGTIEEKNGTLLSFSTPGTIRSMNVRLGDHVREGTLIGVLDDAAARSSHAAAAAALTQAEDAYRRMKQLHDKGSLPEIKWVEVQSKLEQARSMETLARKQLNDCQLRAPYAGTIAEKTGEAGQNVIPGQSVAKLVSTGNVQVKIAVPEAEIGRIRTGQAGQIRVAALGGKTYAATVTERGVTANALSRSYEVKLNVNEAGSELLPGMVCEVALASEGENTAYVLPVHIVQLDEKNRTFVWKDNEGKAEKCYITCSDFESDGVVVTEGLQAGDRVIVKGQHKVCNGTPVSIEDKK</sequence>
<reference evidence="5" key="1">
    <citation type="journal article" date="2021" name="PeerJ">
        <title>Extensive microbial diversity within the chicken gut microbiome revealed by metagenomics and culture.</title>
        <authorList>
            <person name="Gilroy R."/>
            <person name="Ravi A."/>
            <person name="Getino M."/>
            <person name="Pursley I."/>
            <person name="Horton D.L."/>
            <person name="Alikhan N.F."/>
            <person name="Baker D."/>
            <person name="Gharbi K."/>
            <person name="Hall N."/>
            <person name="Watson M."/>
            <person name="Adriaenssens E.M."/>
            <person name="Foster-Nyarko E."/>
            <person name="Jarju S."/>
            <person name="Secka A."/>
            <person name="Antonio M."/>
            <person name="Oren A."/>
            <person name="Chaudhuri R.R."/>
            <person name="La Ragione R."/>
            <person name="Hildebrand F."/>
            <person name="Pallen M.J."/>
        </authorList>
    </citation>
    <scope>NUCLEOTIDE SEQUENCE</scope>
    <source>
        <strain evidence="5">ChiHjej12B11-24981</strain>
    </source>
</reference>
<dbReference type="EMBL" id="DXCK01000125">
    <property type="protein sequence ID" value="HIZ02454.1"/>
    <property type="molecule type" value="Genomic_DNA"/>
</dbReference>
<evidence type="ECO:0000259" key="4">
    <source>
        <dbReference type="Pfam" id="PF25973"/>
    </source>
</evidence>
<dbReference type="AlphaFoldDB" id="A0A9D2CY33"/>
<evidence type="ECO:0000256" key="1">
    <source>
        <dbReference type="ARBA" id="ARBA00009477"/>
    </source>
</evidence>
<dbReference type="GO" id="GO:1990281">
    <property type="term" value="C:efflux pump complex"/>
    <property type="evidence" value="ECO:0007669"/>
    <property type="project" value="TreeGrafter"/>
</dbReference>
<name>A0A9D2CY33_9BACE</name>
<dbReference type="InterPro" id="IPR058792">
    <property type="entry name" value="Beta-barrel_RND_2"/>
</dbReference>
<dbReference type="Pfam" id="PF25954">
    <property type="entry name" value="Beta-barrel_RND_2"/>
    <property type="match status" value="1"/>
</dbReference>
<dbReference type="Pfam" id="PF25967">
    <property type="entry name" value="RND-MFP_C"/>
    <property type="match status" value="1"/>
</dbReference>
<dbReference type="Gene3D" id="2.40.30.170">
    <property type="match status" value="1"/>
</dbReference>
<evidence type="ECO:0000259" key="3">
    <source>
        <dbReference type="Pfam" id="PF25967"/>
    </source>
</evidence>